<dbReference type="SUPFAM" id="SSF55729">
    <property type="entry name" value="Acyl-CoA N-acyltransferases (Nat)"/>
    <property type="match status" value="1"/>
</dbReference>
<proteinExistence type="predicted"/>
<organism evidence="2 3">
    <name type="scientific">Apiospora phragmitis</name>
    <dbReference type="NCBI Taxonomy" id="2905665"/>
    <lineage>
        <taxon>Eukaryota</taxon>
        <taxon>Fungi</taxon>
        <taxon>Dikarya</taxon>
        <taxon>Ascomycota</taxon>
        <taxon>Pezizomycotina</taxon>
        <taxon>Sordariomycetes</taxon>
        <taxon>Xylariomycetidae</taxon>
        <taxon>Amphisphaeriales</taxon>
        <taxon>Apiosporaceae</taxon>
        <taxon>Apiospora</taxon>
    </lineage>
</organism>
<accession>A0ABR1T7Z2</accession>
<dbReference type="CDD" id="cd04301">
    <property type="entry name" value="NAT_SF"/>
    <property type="match status" value="1"/>
</dbReference>
<comment type="caution">
    <text evidence="2">The sequence shown here is derived from an EMBL/GenBank/DDBJ whole genome shotgun (WGS) entry which is preliminary data.</text>
</comment>
<dbReference type="PANTHER" id="PTHR42791">
    <property type="entry name" value="GNAT FAMILY ACETYLTRANSFERASE"/>
    <property type="match status" value="1"/>
</dbReference>
<dbReference type="InterPro" id="IPR016181">
    <property type="entry name" value="Acyl_CoA_acyltransferase"/>
</dbReference>
<sequence>MALPFKLPASSLAPRFTIARCTPADVPQLWDVYSAAFLGTRFCYFWPPSREAMRQWSDLRFRQRFQDPTDQQFKVVDVETGKVAGFARWVVPEAMEAVMQAGFRTYTEVESGLPEGIEMPEMADGAPAEAWRSFFGPVKAMSAKKGLDLSVLCVHSSYQGCGVSTALLKPMLDLADQQGVTAYLEALENATPVYEKLGFKKVDEIVYDESKTGHEGVLRIDIMLRELKASS</sequence>
<dbReference type="EMBL" id="JAQQWL010000013">
    <property type="protein sequence ID" value="KAK8042718.1"/>
    <property type="molecule type" value="Genomic_DNA"/>
</dbReference>
<dbReference type="PANTHER" id="PTHR42791:SF2">
    <property type="entry name" value="N-ACETYLTRANSFERASE DOMAIN-CONTAINING PROTEIN"/>
    <property type="match status" value="1"/>
</dbReference>
<dbReference type="Gene3D" id="3.40.630.30">
    <property type="match status" value="1"/>
</dbReference>
<evidence type="ECO:0000259" key="1">
    <source>
        <dbReference type="PROSITE" id="PS51186"/>
    </source>
</evidence>
<name>A0ABR1T7Z2_9PEZI</name>
<gene>
    <name evidence="2" type="ORF">PG994_013201</name>
</gene>
<dbReference type="PROSITE" id="PS51186">
    <property type="entry name" value="GNAT"/>
    <property type="match status" value="1"/>
</dbReference>
<dbReference type="Proteomes" id="UP001480595">
    <property type="component" value="Unassembled WGS sequence"/>
</dbReference>
<dbReference type="Pfam" id="PF13673">
    <property type="entry name" value="Acetyltransf_10"/>
    <property type="match status" value="1"/>
</dbReference>
<evidence type="ECO:0000313" key="3">
    <source>
        <dbReference type="Proteomes" id="UP001480595"/>
    </source>
</evidence>
<reference evidence="2 3" key="1">
    <citation type="submission" date="2023-01" db="EMBL/GenBank/DDBJ databases">
        <title>Analysis of 21 Apiospora genomes using comparative genomics revels a genus with tremendous synthesis potential of carbohydrate active enzymes and secondary metabolites.</title>
        <authorList>
            <person name="Sorensen T."/>
        </authorList>
    </citation>
    <scope>NUCLEOTIDE SEQUENCE [LARGE SCALE GENOMIC DNA]</scope>
    <source>
        <strain evidence="2 3">CBS 135458</strain>
    </source>
</reference>
<keyword evidence="3" id="KW-1185">Reference proteome</keyword>
<dbReference type="RefSeq" id="XP_066709571.1">
    <property type="nucleotide sequence ID" value="XM_066864610.1"/>
</dbReference>
<dbReference type="GeneID" id="92097673"/>
<evidence type="ECO:0000313" key="2">
    <source>
        <dbReference type="EMBL" id="KAK8042718.1"/>
    </source>
</evidence>
<protein>
    <recommendedName>
        <fullName evidence="1">N-acetyltransferase domain-containing protein</fullName>
    </recommendedName>
</protein>
<dbReference type="InterPro" id="IPR000182">
    <property type="entry name" value="GNAT_dom"/>
</dbReference>
<feature type="domain" description="N-acetyltransferase" evidence="1">
    <location>
        <begin position="16"/>
        <end position="225"/>
    </location>
</feature>
<dbReference type="InterPro" id="IPR052523">
    <property type="entry name" value="Trichothecene_AcTrans"/>
</dbReference>